<evidence type="ECO:0008006" key="8">
    <source>
        <dbReference type="Google" id="ProtNLM"/>
    </source>
</evidence>
<comment type="subcellular location">
    <subcellularLocation>
        <location evidence="2">Cytoplasm</location>
    </subcellularLocation>
    <subcellularLocation>
        <location evidence="1">Nucleus</location>
    </subcellularLocation>
</comment>
<dbReference type="GO" id="GO:0005737">
    <property type="term" value="C:cytoplasm"/>
    <property type="evidence" value="ECO:0007669"/>
    <property type="project" value="UniProtKB-SubCell"/>
</dbReference>
<dbReference type="SMART" id="SM00185">
    <property type="entry name" value="ARM"/>
    <property type="match status" value="5"/>
</dbReference>
<reference evidence="6" key="1">
    <citation type="submission" date="2023-03" db="EMBL/GenBank/DDBJ databases">
        <title>Mating type loci evolution in Malassezia.</title>
        <authorList>
            <person name="Coelho M.A."/>
        </authorList>
    </citation>
    <scope>NUCLEOTIDE SEQUENCE</scope>
    <source>
        <strain evidence="6">CBS 9557</strain>
    </source>
</reference>
<dbReference type="InterPro" id="IPR000225">
    <property type="entry name" value="Armadillo"/>
</dbReference>
<keyword evidence="3" id="KW-0963">Cytoplasm</keyword>
<dbReference type="Gene3D" id="1.25.10.10">
    <property type="entry name" value="Leucine-rich Repeat Variant"/>
    <property type="match status" value="1"/>
</dbReference>
<keyword evidence="5" id="KW-0539">Nucleus</keyword>
<dbReference type="GO" id="GO:0034657">
    <property type="term" value="C:GID complex"/>
    <property type="evidence" value="ECO:0007669"/>
    <property type="project" value="TreeGrafter"/>
</dbReference>
<dbReference type="GO" id="GO:0043161">
    <property type="term" value="P:proteasome-mediated ubiquitin-dependent protein catabolic process"/>
    <property type="evidence" value="ECO:0007669"/>
    <property type="project" value="TreeGrafter"/>
</dbReference>
<dbReference type="EMBL" id="CP119894">
    <property type="protein sequence ID" value="WFD26892.1"/>
    <property type="molecule type" value="Genomic_DNA"/>
</dbReference>
<sequence length="709" mass="75070">MHMGGTEASALRAHLQAIVGRRHVKERLTKQGEVPPIAAALLDTLDDEVLVPAAHVLGSLAQQAAPPTVLALLRARVPQALLYALHRVRQDAYPTTACLTAVLRALRTVFLAVASQVGASTRWGTGSGWGTTAMSGFLVVTRTPTALSLQRSLDWAVAGPPASAVPEPLRRLVPDEWETQADAPVDELFVLCRYAIDTLFDNMDDVLWALCHPAGRDALQEPVASILATCLPVPGRHAGDISCAAQERERRVATLMNFLSTEGVDALSALVPTELALAPTAPLEAALWALQAMLRASPTSHSLLCARTLPSDLCLLDVFLCLAVHREPAVRLGSYACLLCLSPPLCPAAYLPDTLLERLLDQAEDLSMLGVEAAFLLGRIIRDIPTLARLLNTRTGGTERLAKCVEAGLGTLSSPKSACLGELVVRWCEATLYALAACVAGAPDAGEHLVEQHTRFVPDVIRPALCGTPAGVQAGAARLVCALSRSVRLLRSVLHDAAIAEALLPLVHSEHEVVQLEALCALGNLAVKLAPSRTRVLDPACLAHLVALCHEARMPVQTQALCILKNALGGASLSEQGSILAALRLPFLLSLLSSPDRALQEQGYGMLRNLTAGATDVRLGILAEWGMDAVLDAIVPGLEAASDVVQEQAAFALANVAAGPALCRNAFSARPALFHALSALLQHHHRAVREACVLCGLNLLQAATEPPIR</sequence>
<dbReference type="SUPFAM" id="SSF48371">
    <property type="entry name" value="ARM repeat"/>
    <property type="match status" value="2"/>
</dbReference>
<keyword evidence="4" id="KW-0677">Repeat</keyword>
<dbReference type="InterPro" id="IPR011989">
    <property type="entry name" value="ARM-like"/>
</dbReference>
<dbReference type="AlphaFoldDB" id="A0AAF0EI06"/>
<dbReference type="InterPro" id="IPR038739">
    <property type="entry name" value="ARMC8/Vid28"/>
</dbReference>
<evidence type="ECO:0000313" key="7">
    <source>
        <dbReference type="Proteomes" id="UP001213623"/>
    </source>
</evidence>
<proteinExistence type="predicted"/>
<evidence type="ECO:0000256" key="2">
    <source>
        <dbReference type="ARBA" id="ARBA00004496"/>
    </source>
</evidence>
<evidence type="ECO:0000256" key="5">
    <source>
        <dbReference type="ARBA" id="ARBA00023242"/>
    </source>
</evidence>
<organism evidence="6 7">
    <name type="scientific">Malassezia nana</name>
    <dbReference type="NCBI Taxonomy" id="180528"/>
    <lineage>
        <taxon>Eukaryota</taxon>
        <taxon>Fungi</taxon>
        <taxon>Dikarya</taxon>
        <taxon>Basidiomycota</taxon>
        <taxon>Ustilaginomycotina</taxon>
        <taxon>Malasseziomycetes</taxon>
        <taxon>Malasseziales</taxon>
        <taxon>Malasseziaceae</taxon>
        <taxon>Malassezia</taxon>
    </lineage>
</organism>
<dbReference type="PANTHER" id="PTHR15651">
    <property type="entry name" value="ARMADILLO REPEAT-CONTAINING PROTEIN 8"/>
    <property type="match status" value="1"/>
</dbReference>
<dbReference type="GO" id="GO:0005634">
    <property type="term" value="C:nucleus"/>
    <property type="evidence" value="ECO:0007669"/>
    <property type="project" value="UniProtKB-SubCell"/>
</dbReference>
<dbReference type="InterPro" id="IPR016024">
    <property type="entry name" value="ARM-type_fold"/>
</dbReference>
<name>A0AAF0EI06_9BASI</name>
<protein>
    <recommendedName>
        <fullName evidence="8">Armadillo repeat-containing protein 8</fullName>
    </recommendedName>
</protein>
<evidence type="ECO:0000256" key="1">
    <source>
        <dbReference type="ARBA" id="ARBA00004123"/>
    </source>
</evidence>
<dbReference type="Proteomes" id="UP001213623">
    <property type="component" value="Chromosome 3"/>
</dbReference>
<accession>A0AAF0EI06</accession>
<keyword evidence="7" id="KW-1185">Reference proteome</keyword>
<evidence type="ECO:0000256" key="3">
    <source>
        <dbReference type="ARBA" id="ARBA00022490"/>
    </source>
</evidence>
<gene>
    <name evidence="6" type="ORF">MNAN1_001881</name>
</gene>
<evidence type="ECO:0000256" key="4">
    <source>
        <dbReference type="ARBA" id="ARBA00022737"/>
    </source>
</evidence>
<evidence type="ECO:0000313" key="6">
    <source>
        <dbReference type="EMBL" id="WFD26892.1"/>
    </source>
</evidence>
<dbReference type="PANTHER" id="PTHR15651:SF7">
    <property type="entry name" value="ARMADILLO REPEAT-CONTAINING PROTEIN 8"/>
    <property type="match status" value="1"/>
</dbReference>